<dbReference type="CDD" id="cd01949">
    <property type="entry name" value="GGDEF"/>
    <property type="match status" value="1"/>
</dbReference>
<evidence type="ECO:0000313" key="4">
    <source>
        <dbReference type="EMBL" id="SNX70158.1"/>
    </source>
</evidence>
<dbReference type="Pfam" id="PF00563">
    <property type="entry name" value="EAL"/>
    <property type="match status" value="1"/>
</dbReference>
<evidence type="ECO:0000259" key="3">
    <source>
        <dbReference type="PROSITE" id="PS50887"/>
    </source>
</evidence>
<feature type="domain" description="EAL" evidence="2">
    <location>
        <begin position="369"/>
        <end position="624"/>
    </location>
</feature>
<dbReference type="Proteomes" id="UP000219467">
    <property type="component" value="Unassembled WGS sequence"/>
</dbReference>
<feature type="transmembrane region" description="Helical" evidence="1">
    <location>
        <begin position="121"/>
        <end position="141"/>
    </location>
</feature>
<keyword evidence="1" id="KW-1133">Transmembrane helix</keyword>
<accession>A0A285CSY1</accession>
<dbReference type="InterPro" id="IPR029787">
    <property type="entry name" value="Nucleotide_cyclase"/>
</dbReference>
<dbReference type="InterPro" id="IPR001633">
    <property type="entry name" value="EAL_dom"/>
</dbReference>
<dbReference type="SUPFAM" id="SSF141868">
    <property type="entry name" value="EAL domain-like"/>
    <property type="match status" value="1"/>
</dbReference>
<dbReference type="InterPro" id="IPR043128">
    <property type="entry name" value="Rev_trsase/Diguanyl_cyclase"/>
</dbReference>
<proteinExistence type="predicted"/>
<reference evidence="5" key="1">
    <citation type="submission" date="2017-08" db="EMBL/GenBank/DDBJ databases">
        <authorList>
            <person name="Varghese N."/>
            <person name="Submissions S."/>
        </authorList>
    </citation>
    <scope>NUCLEOTIDE SEQUENCE [LARGE SCALE GENOMIC DNA]</scope>
    <source>
        <strain evidence="5">JA234</strain>
    </source>
</reference>
<dbReference type="AlphaFoldDB" id="A0A285CSY1"/>
<evidence type="ECO:0000313" key="5">
    <source>
        <dbReference type="Proteomes" id="UP000219467"/>
    </source>
</evidence>
<dbReference type="EMBL" id="OAOQ01000005">
    <property type="protein sequence ID" value="SNX70158.1"/>
    <property type="molecule type" value="Genomic_DNA"/>
</dbReference>
<dbReference type="PANTHER" id="PTHR44757">
    <property type="entry name" value="DIGUANYLATE CYCLASE DGCP"/>
    <property type="match status" value="1"/>
</dbReference>
<dbReference type="Gene3D" id="3.20.20.450">
    <property type="entry name" value="EAL domain"/>
    <property type="match status" value="1"/>
</dbReference>
<dbReference type="InterPro" id="IPR035919">
    <property type="entry name" value="EAL_sf"/>
</dbReference>
<protein>
    <submittedName>
        <fullName evidence="4">Diguanylate cyclase (GGDEF)-like protein</fullName>
    </submittedName>
</protein>
<dbReference type="InterPro" id="IPR052155">
    <property type="entry name" value="Biofilm_reg_signaling"/>
</dbReference>
<dbReference type="SUPFAM" id="SSF55073">
    <property type="entry name" value="Nucleotide cyclase"/>
    <property type="match status" value="1"/>
</dbReference>
<evidence type="ECO:0000256" key="1">
    <source>
        <dbReference type="SAM" id="Phobius"/>
    </source>
</evidence>
<feature type="domain" description="GGDEF" evidence="3">
    <location>
        <begin position="227"/>
        <end position="360"/>
    </location>
</feature>
<feature type="transmembrane region" description="Helical" evidence="1">
    <location>
        <begin position="26"/>
        <end position="47"/>
    </location>
</feature>
<evidence type="ECO:0000259" key="2">
    <source>
        <dbReference type="PROSITE" id="PS50883"/>
    </source>
</evidence>
<feature type="transmembrane region" description="Helical" evidence="1">
    <location>
        <begin position="68"/>
        <end position="88"/>
    </location>
</feature>
<dbReference type="NCBIfam" id="TIGR00254">
    <property type="entry name" value="GGDEF"/>
    <property type="match status" value="1"/>
</dbReference>
<name>A0A285CSY1_9RHOB</name>
<dbReference type="Pfam" id="PF00990">
    <property type="entry name" value="GGDEF"/>
    <property type="match status" value="1"/>
</dbReference>
<keyword evidence="5" id="KW-1185">Reference proteome</keyword>
<gene>
    <name evidence="4" type="ORF">SAMN05878503_10567</name>
</gene>
<dbReference type="PROSITE" id="PS50887">
    <property type="entry name" value="GGDEF"/>
    <property type="match status" value="1"/>
</dbReference>
<sequence>MVSSTAVGAFVTGLNALIYAIGAFEPAAIPFLALWLGVILMLCLTMTRMSRKARGRSIGSVSRRAARRLVQTSILLALPWAILPLYVIGFHGPGQPMVVILVCTGMLSGGTFMLHRALVAALSYMATIFLAIIVSSHIGGWDMAWSVTGYGIVYASFLAYFAFIAGETARQRDESVAALSRAVAKLRQARDENYLLANIDDTTGLLNRKAFNDRLRKTVAHHRRTGRPFSVLLMDLDRFKHVNDLFGHSTGDELLAEIARRLRKGLSERDVIARLGGDEFSVILMDAADEEAVRTVTDRLLKSLARPAHLAGRHIHSGASIGAVTCPMDASEPSDLLLKADLALNRAKEIGRGQCVRFDDALRRQVKTNDEIEAALRTALNEGLLYVEYQPKIALSDGRLIGAEALVRLKSATGANIAPERFLAIASERGLIPRLTRYIAEIVARNILTWRRGAFDPGKIALNLHPDDFKSQSMLVETIEMFESHGITGRDLILEVTEDCFIDRGTDAANKIFDALADRGYELSLDDFGTGHASLAHLKQIRVAEIKIDRSFITGVEARRDDRAIVAAIAEIARGMGIRAVAEGVETEAQRQILTQMGVHSGQGYLWSQSIDAAGFAGFPHRGPAVPGDAPAVKACG</sequence>
<feature type="transmembrane region" description="Helical" evidence="1">
    <location>
        <begin position="147"/>
        <end position="165"/>
    </location>
</feature>
<keyword evidence="1" id="KW-0812">Transmembrane</keyword>
<dbReference type="CDD" id="cd01948">
    <property type="entry name" value="EAL"/>
    <property type="match status" value="1"/>
</dbReference>
<dbReference type="Gene3D" id="3.30.70.270">
    <property type="match status" value="1"/>
</dbReference>
<dbReference type="RefSeq" id="WP_235840952.1">
    <property type="nucleotide sequence ID" value="NZ_OAOQ01000005.1"/>
</dbReference>
<organism evidence="4 5">
    <name type="scientific">Cereibacter ovatus</name>
    <dbReference type="NCBI Taxonomy" id="439529"/>
    <lineage>
        <taxon>Bacteria</taxon>
        <taxon>Pseudomonadati</taxon>
        <taxon>Pseudomonadota</taxon>
        <taxon>Alphaproteobacteria</taxon>
        <taxon>Rhodobacterales</taxon>
        <taxon>Paracoccaceae</taxon>
        <taxon>Cereibacter</taxon>
    </lineage>
</organism>
<dbReference type="PROSITE" id="PS50883">
    <property type="entry name" value="EAL"/>
    <property type="match status" value="1"/>
</dbReference>
<dbReference type="InterPro" id="IPR000160">
    <property type="entry name" value="GGDEF_dom"/>
</dbReference>
<dbReference type="PANTHER" id="PTHR44757:SF2">
    <property type="entry name" value="BIOFILM ARCHITECTURE MAINTENANCE PROTEIN MBAA"/>
    <property type="match status" value="1"/>
</dbReference>
<dbReference type="SMART" id="SM00052">
    <property type="entry name" value="EAL"/>
    <property type="match status" value="1"/>
</dbReference>
<dbReference type="SMART" id="SM00267">
    <property type="entry name" value="GGDEF"/>
    <property type="match status" value="1"/>
</dbReference>
<keyword evidence="1" id="KW-0472">Membrane</keyword>